<evidence type="ECO:0000313" key="3">
    <source>
        <dbReference type="Proteomes" id="UP000807716"/>
    </source>
</evidence>
<protein>
    <submittedName>
        <fullName evidence="2">Uncharacterized protein</fullName>
    </submittedName>
</protein>
<dbReference type="OrthoDB" id="5598843at2759"/>
<sequence>MPAGDRKQSTGAAASRRKGSNPSVAPGLKVGTKEEHTPVNNFNSQEVSNYFSRTWSATLDAYQQASTGAPGMGKPEMYKGSETMAWGNKSGPAWGKKGTTSTGADFLGELKTKASTLA</sequence>
<name>A0A9P6Q8K2_9FUNG</name>
<dbReference type="EMBL" id="JAAAJB010000253">
    <property type="protein sequence ID" value="KAG0260300.1"/>
    <property type="molecule type" value="Genomic_DNA"/>
</dbReference>
<reference evidence="2" key="1">
    <citation type="journal article" date="2020" name="Fungal Divers.">
        <title>Resolving the Mortierellaceae phylogeny through synthesis of multi-gene phylogenetics and phylogenomics.</title>
        <authorList>
            <person name="Vandepol N."/>
            <person name="Liber J."/>
            <person name="Desiro A."/>
            <person name="Na H."/>
            <person name="Kennedy M."/>
            <person name="Barry K."/>
            <person name="Grigoriev I.V."/>
            <person name="Miller A.N."/>
            <person name="O'Donnell K."/>
            <person name="Stajich J.E."/>
            <person name="Bonito G."/>
        </authorList>
    </citation>
    <scope>NUCLEOTIDE SEQUENCE</scope>
    <source>
        <strain evidence="2">BC1065</strain>
    </source>
</reference>
<feature type="region of interest" description="Disordered" evidence="1">
    <location>
        <begin position="65"/>
        <end position="104"/>
    </location>
</feature>
<organism evidence="2 3">
    <name type="scientific">Actinomortierella ambigua</name>
    <dbReference type="NCBI Taxonomy" id="1343610"/>
    <lineage>
        <taxon>Eukaryota</taxon>
        <taxon>Fungi</taxon>
        <taxon>Fungi incertae sedis</taxon>
        <taxon>Mucoromycota</taxon>
        <taxon>Mortierellomycotina</taxon>
        <taxon>Mortierellomycetes</taxon>
        <taxon>Mortierellales</taxon>
        <taxon>Mortierellaceae</taxon>
        <taxon>Actinomortierella</taxon>
    </lineage>
</organism>
<dbReference type="AlphaFoldDB" id="A0A9P6Q8K2"/>
<accession>A0A9P6Q8K2</accession>
<gene>
    <name evidence="2" type="ORF">DFQ27_003608</name>
</gene>
<evidence type="ECO:0000313" key="2">
    <source>
        <dbReference type="EMBL" id="KAG0260300.1"/>
    </source>
</evidence>
<proteinExistence type="predicted"/>
<comment type="caution">
    <text evidence="2">The sequence shown here is derived from an EMBL/GenBank/DDBJ whole genome shotgun (WGS) entry which is preliminary data.</text>
</comment>
<keyword evidence="3" id="KW-1185">Reference proteome</keyword>
<evidence type="ECO:0000256" key="1">
    <source>
        <dbReference type="SAM" id="MobiDB-lite"/>
    </source>
</evidence>
<feature type="region of interest" description="Disordered" evidence="1">
    <location>
        <begin position="1"/>
        <end position="45"/>
    </location>
</feature>
<dbReference type="Proteomes" id="UP000807716">
    <property type="component" value="Unassembled WGS sequence"/>
</dbReference>